<evidence type="ECO:0000313" key="2">
    <source>
        <dbReference type="Proteomes" id="UP000030645"/>
    </source>
</evidence>
<protein>
    <submittedName>
        <fullName evidence="1">Uncharacterized protein</fullName>
    </submittedName>
</protein>
<proteinExistence type="predicted"/>
<organism evidence="1 2">
    <name type="scientific">Morus notabilis</name>
    <dbReference type="NCBI Taxonomy" id="981085"/>
    <lineage>
        <taxon>Eukaryota</taxon>
        <taxon>Viridiplantae</taxon>
        <taxon>Streptophyta</taxon>
        <taxon>Embryophyta</taxon>
        <taxon>Tracheophyta</taxon>
        <taxon>Spermatophyta</taxon>
        <taxon>Magnoliopsida</taxon>
        <taxon>eudicotyledons</taxon>
        <taxon>Gunneridae</taxon>
        <taxon>Pentapetalae</taxon>
        <taxon>rosids</taxon>
        <taxon>fabids</taxon>
        <taxon>Rosales</taxon>
        <taxon>Moraceae</taxon>
        <taxon>Moreae</taxon>
        <taxon>Morus</taxon>
    </lineage>
</organism>
<accession>W9SUB6</accession>
<gene>
    <name evidence="1" type="ORF">L484_016077</name>
</gene>
<sequence length="99" mass="11486">MKDFGLLLMFSSDFRVLLLKWHIFPFILQHFRAKAHTRAAACVKTRCGSRFWKRIPLLRARARCSARRPRAWMWGVRGRAPGYGRGRAAGSGFAWFCTL</sequence>
<evidence type="ECO:0000313" key="1">
    <source>
        <dbReference type="EMBL" id="EXC26859.1"/>
    </source>
</evidence>
<keyword evidence="2" id="KW-1185">Reference proteome</keyword>
<dbReference type="AlphaFoldDB" id="W9SUB6"/>
<name>W9SUB6_9ROSA</name>
<dbReference type="Proteomes" id="UP000030645">
    <property type="component" value="Unassembled WGS sequence"/>
</dbReference>
<dbReference type="EMBL" id="KE346122">
    <property type="protein sequence ID" value="EXC26859.1"/>
    <property type="molecule type" value="Genomic_DNA"/>
</dbReference>
<reference evidence="2" key="1">
    <citation type="submission" date="2013-01" db="EMBL/GenBank/DDBJ databases">
        <title>Draft Genome Sequence of a Mulberry Tree, Morus notabilis C.K. Schneid.</title>
        <authorList>
            <person name="He N."/>
            <person name="Zhao S."/>
        </authorList>
    </citation>
    <scope>NUCLEOTIDE SEQUENCE</scope>
</reference>